<evidence type="ECO:0000256" key="1">
    <source>
        <dbReference type="SAM" id="Phobius"/>
    </source>
</evidence>
<keyword evidence="1" id="KW-0472">Membrane</keyword>
<evidence type="ECO:0000313" key="2">
    <source>
        <dbReference type="EMBL" id="KIW72818.1"/>
    </source>
</evidence>
<feature type="transmembrane region" description="Helical" evidence="1">
    <location>
        <begin position="37"/>
        <end position="60"/>
    </location>
</feature>
<keyword evidence="1" id="KW-1133">Transmembrane helix</keyword>
<keyword evidence="1" id="KW-0812">Transmembrane</keyword>
<gene>
    <name evidence="2" type="ORF">PV04_00988</name>
</gene>
<sequence>MHNTYIVDPETNTSALPYRPRDEKLEKLYRRACCGSVAGILLWTVLLLVAIFVPIGVLFAKGQLGSNSSQRLEAAPLTLTSLVFPSTATSNAVEVSISTGVSTTTETVTSVSTYSAISTETITSMVTSISVSIVTYSGPSTFATTEAVTITDVETAITTVSENTSPSERSVSFTTVEVTTTTVLNLPTVRTIENTITSTGSFMVHPTTLSATGIFVSPLVEVTVLPDEPLTFSLAPALRPTS</sequence>
<accession>A0A0D2FWG4</accession>
<proteinExistence type="predicted"/>
<reference evidence="2 3" key="1">
    <citation type="submission" date="2015-01" db="EMBL/GenBank/DDBJ databases">
        <title>The Genome Sequence of Capronia semiimmersa CBS27337.</title>
        <authorList>
            <consortium name="The Broad Institute Genomics Platform"/>
            <person name="Cuomo C."/>
            <person name="de Hoog S."/>
            <person name="Gorbushina A."/>
            <person name="Stielow B."/>
            <person name="Teixiera M."/>
            <person name="Abouelleil A."/>
            <person name="Chapman S.B."/>
            <person name="Priest M."/>
            <person name="Young S.K."/>
            <person name="Wortman J."/>
            <person name="Nusbaum C."/>
            <person name="Birren B."/>
        </authorList>
    </citation>
    <scope>NUCLEOTIDE SEQUENCE [LARGE SCALE GENOMIC DNA]</scope>
    <source>
        <strain evidence="2 3">CBS 27337</strain>
    </source>
</reference>
<dbReference type="HOGENOM" id="CLU_1023087_0_0_1"/>
<protein>
    <submittedName>
        <fullName evidence="2">Uncharacterized protein</fullName>
    </submittedName>
</protein>
<dbReference type="EMBL" id="KN846956">
    <property type="protein sequence ID" value="KIW72818.1"/>
    <property type="molecule type" value="Genomic_DNA"/>
</dbReference>
<dbReference type="Proteomes" id="UP000054266">
    <property type="component" value="Unassembled WGS sequence"/>
</dbReference>
<dbReference type="AlphaFoldDB" id="A0A0D2FWG4"/>
<evidence type="ECO:0000313" key="3">
    <source>
        <dbReference type="Proteomes" id="UP000054266"/>
    </source>
</evidence>
<organism evidence="2 3">
    <name type="scientific">Phialophora macrospora</name>
    <dbReference type="NCBI Taxonomy" id="1851006"/>
    <lineage>
        <taxon>Eukaryota</taxon>
        <taxon>Fungi</taxon>
        <taxon>Dikarya</taxon>
        <taxon>Ascomycota</taxon>
        <taxon>Pezizomycotina</taxon>
        <taxon>Eurotiomycetes</taxon>
        <taxon>Chaetothyriomycetidae</taxon>
        <taxon>Chaetothyriales</taxon>
        <taxon>Herpotrichiellaceae</taxon>
        <taxon>Phialophora</taxon>
    </lineage>
</organism>
<keyword evidence="3" id="KW-1185">Reference proteome</keyword>
<name>A0A0D2FWG4_9EURO</name>